<evidence type="ECO:0000313" key="8">
    <source>
        <dbReference type="Proteomes" id="UP000533598"/>
    </source>
</evidence>
<evidence type="ECO:0000259" key="6">
    <source>
        <dbReference type="PROSITE" id="PS50850"/>
    </source>
</evidence>
<feature type="transmembrane region" description="Helical" evidence="5">
    <location>
        <begin position="55"/>
        <end position="74"/>
    </location>
</feature>
<evidence type="ECO:0000256" key="3">
    <source>
        <dbReference type="ARBA" id="ARBA00022989"/>
    </source>
</evidence>
<proteinExistence type="predicted"/>
<feature type="transmembrane region" description="Helical" evidence="5">
    <location>
        <begin position="174"/>
        <end position="192"/>
    </location>
</feature>
<feature type="transmembrane region" description="Helical" evidence="5">
    <location>
        <begin position="300"/>
        <end position="323"/>
    </location>
</feature>
<feature type="transmembrane region" description="Helical" evidence="5">
    <location>
        <begin position="402"/>
        <end position="423"/>
    </location>
</feature>
<protein>
    <submittedName>
        <fullName evidence="7">MFS family permease</fullName>
    </submittedName>
</protein>
<dbReference type="GO" id="GO:0022857">
    <property type="term" value="F:transmembrane transporter activity"/>
    <property type="evidence" value="ECO:0007669"/>
    <property type="project" value="InterPro"/>
</dbReference>
<dbReference type="PROSITE" id="PS50850">
    <property type="entry name" value="MFS"/>
    <property type="match status" value="1"/>
</dbReference>
<accession>A0A7W7FW03</accession>
<feature type="transmembrane region" description="Helical" evidence="5">
    <location>
        <begin position="86"/>
        <end position="107"/>
    </location>
</feature>
<feature type="transmembrane region" description="Helical" evidence="5">
    <location>
        <begin position="365"/>
        <end position="390"/>
    </location>
</feature>
<dbReference type="SUPFAM" id="SSF103473">
    <property type="entry name" value="MFS general substrate transporter"/>
    <property type="match status" value="1"/>
</dbReference>
<dbReference type="RefSeq" id="WP_185005497.1">
    <property type="nucleotide sequence ID" value="NZ_BAAAUI010000001.1"/>
</dbReference>
<dbReference type="Pfam" id="PF07690">
    <property type="entry name" value="MFS_1"/>
    <property type="match status" value="1"/>
</dbReference>
<reference evidence="7 8" key="1">
    <citation type="submission" date="2020-08" db="EMBL/GenBank/DDBJ databases">
        <title>Sequencing the genomes of 1000 actinobacteria strains.</title>
        <authorList>
            <person name="Klenk H.-P."/>
        </authorList>
    </citation>
    <scope>NUCLEOTIDE SEQUENCE [LARGE SCALE GENOMIC DNA]</scope>
    <source>
        <strain evidence="7 8">DSM 44230</strain>
    </source>
</reference>
<organism evidence="7 8">
    <name type="scientific">Crossiella cryophila</name>
    <dbReference type="NCBI Taxonomy" id="43355"/>
    <lineage>
        <taxon>Bacteria</taxon>
        <taxon>Bacillati</taxon>
        <taxon>Actinomycetota</taxon>
        <taxon>Actinomycetes</taxon>
        <taxon>Pseudonocardiales</taxon>
        <taxon>Pseudonocardiaceae</taxon>
        <taxon>Crossiella</taxon>
    </lineage>
</organism>
<gene>
    <name evidence="7" type="ORF">HNR67_005910</name>
</gene>
<keyword evidence="2 5" id="KW-0812">Transmembrane</keyword>
<evidence type="ECO:0000256" key="4">
    <source>
        <dbReference type="ARBA" id="ARBA00023136"/>
    </source>
</evidence>
<evidence type="ECO:0000256" key="1">
    <source>
        <dbReference type="ARBA" id="ARBA00004651"/>
    </source>
</evidence>
<dbReference type="EMBL" id="JACHMH010000001">
    <property type="protein sequence ID" value="MBB4679792.1"/>
    <property type="molecule type" value="Genomic_DNA"/>
</dbReference>
<keyword evidence="8" id="KW-1185">Reference proteome</keyword>
<feature type="transmembrane region" description="Helical" evidence="5">
    <location>
        <begin position="204"/>
        <end position="222"/>
    </location>
</feature>
<feature type="transmembrane region" description="Helical" evidence="5">
    <location>
        <begin position="269"/>
        <end position="294"/>
    </location>
</feature>
<dbReference type="Gene3D" id="1.20.1720.10">
    <property type="entry name" value="Multidrug resistance protein D"/>
    <property type="match status" value="1"/>
</dbReference>
<dbReference type="PANTHER" id="PTHR42718:SF49">
    <property type="entry name" value="EXPORT PROTEIN"/>
    <property type="match status" value="1"/>
</dbReference>
<dbReference type="InterPro" id="IPR020846">
    <property type="entry name" value="MFS_dom"/>
</dbReference>
<dbReference type="PANTHER" id="PTHR42718">
    <property type="entry name" value="MAJOR FACILITATOR SUPERFAMILY MULTIDRUG TRANSPORTER MFSC"/>
    <property type="match status" value="1"/>
</dbReference>
<comment type="subcellular location">
    <subcellularLocation>
        <location evidence="1">Cell membrane</location>
        <topology evidence="1">Multi-pass membrane protein</topology>
    </subcellularLocation>
</comment>
<dbReference type="Proteomes" id="UP000533598">
    <property type="component" value="Unassembled WGS sequence"/>
</dbReference>
<keyword evidence="3 5" id="KW-1133">Transmembrane helix</keyword>
<dbReference type="Gene3D" id="1.20.1250.20">
    <property type="entry name" value="MFS general substrate transporter like domains"/>
    <property type="match status" value="1"/>
</dbReference>
<keyword evidence="4 5" id="KW-0472">Membrane</keyword>
<name>A0A7W7FW03_9PSEU</name>
<feature type="transmembrane region" description="Helical" evidence="5">
    <location>
        <begin position="17"/>
        <end position="35"/>
    </location>
</feature>
<feature type="transmembrane region" description="Helical" evidence="5">
    <location>
        <begin position="113"/>
        <end position="134"/>
    </location>
</feature>
<feature type="domain" description="Major facilitator superfamily (MFS) profile" evidence="6">
    <location>
        <begin position="17"/>
        <end position="459"/>
    </location>
</feature>
<evidence type="ECO:0000313" key="7">
    <source>
        <dbReference type="EMBL" id="MBB4679792.1"/>
    </source>
</evidence>
<sequence length="460" mass="46469">MTATAQSAPPTPDLRRTVAVAGFGTLLVMAVFTAPLATPRELATELGAGPAGQTWILSAMSLGLTVAMLTAGALADDFGRRRVFRLGAVVLLLASVLSALATVTWLFVFARVLAGLGAAAVLACSLALIGHAAPPGPQRAYAMGRWSASLGLGLALGPVLTALAAQFLDWRVMYWVLVLGAAVLVTAARGLTESVSGHRRPLDLPGVLLLAAGLAALLAGLTLGRGGWLAPATLALLGGGLLLLLGFLLRQAFAAEPMIELSLFRSRGLVSATLVSFAAGAGVTALMSFLPIVLQNALGLGLVTTSVLVVVWSGASVLAALAARRLHRLDLDLRLGLGMIILAVGLFALVSPSRTGYGLDLLPGLLIAGIGTGISNSSLGVAAVASVPPAKAGLGGGLNQTVRYLGAAIGVTVVFVLSVRSAGAPISELLDGWRASVYVCAGVTLMGGVAALALRPRASR</sequence>
<feature type="transmembrane region" description="Helical" evidence="5">
    <location>
        <begin position="146"/>
        <end position="168"/>
    </location>
</feature>
<feature type="transmembrane region" description="Helical" evidence="5">
    <location>
        <begin position="335"/>
        <end position="353"/>
    </location>
</feature>
<dbReference type="GO" id="GO:0005886">
    <property type="term" value="C:plasma membrane"/>
    <property type="evidence" value="ECO:0007669"/>
    <property type="project" value="UniProtKB-SubCell"/>
</dbReference>
<dbReference type="InterPro" id="IPR011701">
    <property type="entry name" value="MFS"/>
</dbReference>
<dbReference type="InterPro" id="IPR036259">
    <property type="entry name" value="MFS_trans_sf"/>
</dbReference>
<evidence type="ECO:0000256" key="5">
    <source>
        <dbReference type="SAM" id="Phobius"/>
    </source>
</evidence>
<evidence type="ECO:0000256" key="2">
    <source>
        <dbReference type="ARBA" id="ARBA00022692"/>
    </source>
</evidence>
<dbReference type="AlphaFoldDB" id="A0A7W7FW03"/>
<feature type="transmembrane region" description="Helical" evidence="5">
    <location>
        <begin position="228"/>
        <end position="249"/>
    </location>
</feature>
<comment type="caution">
    <text evidence="7">The sequence shown here is derived from an EMBL/GenBank/DDBJ whole genome shotgun (WGS) entry which is preliminary data.</text>
</comment>
<feature type="transmembrane region" description="Helical" evidence="5">
    <location>
        <begin position="435"/>
        <end position="454"/>
    </location>
</feature>